<comment type="caution">
    <text evidence="1">The sequence shown here is derived from an EMBL/GenBank/DDBJ whole genome shotgun (WGS) entry which is preliminary data.</text>
</comment>
<gene>
    <name evidence="1" type="primary">Acey_s0035.g3083</name>
    <name evidence="1" type="ORF">Y032_0035g3083</name>
</gene>
<protein>
    <submittedName>
        <fullName evidence="1">Uncharacterized protein</fullName>
    </submittedName>
</protein>
<sequence>MPLQVLRLAFGESRNSRLHPLLLKTKGASVPNSREAGKCETRRRRVGALVTFITLGKRADAPKLALCLYGVFLARIMETRSKKTILKSERTFEKKKGKNDENKSVVFAKNLPRRYSAATRATRSAGESFCVIAKSPKPTKYSLRSTIH</sequence>
<dbReference type="EMBL" id="JARK01001371">
    <property type="protein sequence ID" value="EYC15991.1"/>
    <property type="molecule type" value="Genomic_DNA"/>
</dbReference>
<organism evidence="1 2">
    <name type="scientific">Ancylostoma ceylanicum</name>
    <dbReference type="NCBI Taxonomy" id="53326"/>
    <lineage>
        <taxon>Eukaryota</taxon>
        <taxon>Metazoa</taxon>
        <taxon>Ecdysozoa</taxon>
        <taxon>Nematoda</taxon>
        <taxon>Chromadorea</taxon>
        <taxon>Rhabditida</taxon>
        <taxon>Rhabditina</taxon>
        <taxon>Rhabditomorpha</taxon>
        <taxon>Strongyloidea</taxon>
        <taxon>Ancylostomatidae</taxon>
        <taxon>Ancylostomatinae</taxon>
        <taxon>Ancylostoma</taxon>
    </lineage>
</organism>
<keyword evidence="2" id="KW-1185">Reference proteome</keyword>
<dbReference type="Proteomes" id="UP000024635">
    <property type="component" value="Unassembled WGS sequence"/>
</dbReference>
<evidence type="ECO:0000313" key="1">
    <source>
        <dbReference type="EMBL" id="EYC15991.1"/>
    </source>
</evidence>
<accession>A0A016UM57</accession>
<name>A0A016UM57_9BILA</name>
<dbReference type="AlphaFoldDB" id="A0A016UM57"/>
<proteinExistence type="predicted"/>
<evidence type="ECO:0000313" key="2">
    <source>
        <dbReference type="Proteomes" id="UP000024635"/>
    </source>
</evidence>
<reference evidence="2" key="1">
    <citation type="journal article" date="2015" name="Nat. Genet.">
        <title>The genome and transcriptome of the zoonotic hookworm Ancylostoma ceylanicum identify infection-specific gene families.</title>
        <authorList>
            <person name="Schwarz E.M."/>
            <person name="Hu Y."/>
            <person name="Antoshechkin I."/>
            <person name="Miller M.M."/>
            <person name="Sternberg P.W."/>
            <person name="Aroian R.V."/>
        </authorList>
    </citation>
    <scope>NUCLEOTIDE SEQUENCE</scope>
    <source>
        <strain evidence="2">HY135</strain>
    </source>
</reference>